<dbReference type="AlphaFoldDB" id="A0A8J1TTT6"/>
<evidence type="ECO:0000313" key="2">
    <source>
        <dbReference type="Proteomes" id="UP000749559"/>
    </source>
</evidence>
<comment type="caution">
    <text evidence="1">The sequence shown here is derived from an EMBL/GenBank/DDBJ whole genome shotgun (WGS) entry which is preliminary data.</text>
</comment>
<keyword evidence="2" id="KW-1185">Reference proteome</keyword>
<reference evidence="1" key="1">
    <citation type="submission" date="2022-03" db="EMBL/GenBank/DDBJ databases">
        <authorList>
            <person name="Martin C."/>
        </authorList>
    </citation>
    <scope>NUCLEOTIDE SEQUENCE</scope>
</reference>
<evidence type="ECO:0000313" key="1">
    <source>
        <dbReference type="EMBL" id="CAH1802924.1"/>
    </source>
</evidence>
<proteinExistence type="predicted"/>
<name>A0A8J1TTT6_OWEFU</name>
<dbReference type="Proteomes" id="UP000749559">
    <property type="component" value="Unassembled WGS sequence"/>
</dbReference>
<dbReference type="EMBL" id="CAIIXF020000176">
    <property type="protein sequence ID" value="CAH1802924.1"/>
    <property type="molecule type" value="Genomic_DNA"/>
</dbReference>
<organism evidence="1 2">
    <name type="scientific">Owenia fusiformis</name>
    <name type="common">Polychaete worm</name>
    <dbReference type="NCBI Taxonomy" id="6347"/>
    <lineage>
        <taxon>Eukaryota</taxon>
        <taxon>Metazoa</taxon>
        <taxon>Spiralia</taxon>
        <taxon>Lophotrochozoa</taxon>
        <taxon>Annelida</taxon>
        <taxon>Polychaeta</taxon>
        <taxon>Sedentaria</taxon>
        <taxon>Canalipalpata</taxon>
        <taxon>Sabellida</taxon>
        <taxon>Oweniida</taxon>
        <taxon>Oweniidae</taxon>
        <taxon>Owenia</taxon>
    </lineage>
</organism>
<protein>
    <submittedName>
        <fullName evidence="1">Uncharacterized protein</fullName>
    </submittedName>
</protein>
<gene>
    <name evidence="1" type="ORF">OFUS_LOCUS26563</name>
</gene>
<sequence length="123" mass="13389">MKVVFVALALIAVAYGQRAQPCKTSADCKPEECCVHDPFSKRFLGDLWGEEKGFCEGRKMEGDFCSASMGGMDELWKVKDGMHSFSCPCASGLECVPEDIHTDDGLVVHMNPRCTATEGSGDF</sequence>
<accession>A0A8J1TTT6</accession>
<dbReference type="Gene3D" id="2.10.80.10">
    <property type="entry name" value="Lipase, subunit A"/>
    <property type="match status" value="1"/>
</dbReference>